<dbReference type="Proteomes" id="UP000440224">
    <property type="component" value="Unassembled WGS sequence"/>
</dbReference>
<dbReference type="InterPro" id="IPR006652">
    <property type="entry name" value="Kelch_1"/>
</dbReference>
<sequence>MGRFEMGATRQRPWGLVGVSAALVMLLGACGDILTLPGVEPTGGTGGAGAGAGGAGGDGGGVPTSCVSNSDCPAPTAVCDTKKATCVECLEITDCSFRPGTVCSEGQCVCPNAGDSFCGEPARCVDLQSDSQDCGTCGQACFGACTEGKCADAWEPTPTQDAPAARSHHVAVWTGATMIVWSGNTPSGTTNSGGMFDLATRKWTPTSTANVPAPRSRARAVWTGTHMVVWGGENGSPLQSGGVFNPISNTWSTMTTAGAPSPRSGHTMVWTGSKVLVWGGFDGTNYLGDGGAYDVTEDRWDPIPAGGTPPSARSDHSAVWTGSDMIVFGGYGSNGVEVTYLGDGAEFDPGTGVWSVVKDGQPPARARHTAEFTGTEMIVWGGYDMLGPASIGARYKPKIEWSFMTTEGAPELRQYHTAVWIAPRLIVWGGQNVGGTYLNTGALYNPMTNAWSAKPIPTAPMGRAHHTAISTNSKMIIWGGVTPGGAVTNTGGILDPSILP</sequence>
<dbReference type="SUPFAM" id="SSF117281">
    <property type="entry name" value="Kelch motif"/>
    <property type="match status" value="1"/>
</dbReference>
<proteinExistence type="predicted"/>
<keyword evidence="1" id="KW-0880">Kelch repeat</keyword>
<name>A0A6N7PT24_9BACT</name>
<accession>A0A6N7PT24</accession>
<gene>
    <name evidence="3" type="ORF">GF068_23160</name>
</gene>
<organism evidence="3 4">
    <name type="scientific">Polyangium spumosum</name>
    <dbReference type="NCBI Taxonomy" id="889282"/>
    <lineage>
        <taxon>Bacteria</taxon>
        <taxon>Pseudomonadati</taxon>
        <taxon>Myxococcota</taxon>
        <taxon>Polyangia</taxon>
        <taxon>Polyangiales</taxon>
        <taxon>Polyangiaceae</taxon>
        <taxon>Polyangium</taxon>
    </lineage>
</organism>
<evidence type="ECO:0000256" key="2">
    <source>
        <dbReference type="ARBA" id="ARBA00022737"/>
    </source>
</evidence>
<dbReference type="EMBL" id="WJIE01000006">
    <property type="protein sequence ID" value="MRG94797.1"/>
    <property type="molecule type" value="Genomic_DNA"/>
</dbReference>
<dbReference type="Pfam" id="PF24681">
    <property type="entry name" value="Kelch_KLHDC2_KLHL20_DRC7"/>
    <property type="match status" value="1"/>
</dbReference>
<dbReference type="PANTHER" id="PTHR46093:SF18">
    <property type="entry name" value="FIBRONECTIN TYPE-III DOMAIN-CONTAINING PROTEIN"/>
    <property type="match status" value="1"/>
</dbReference>
<evidence type="ECO:0000313" key="4">
    <source>
        <dbReference type="Proteomes" id="UP000440224"/>
    </source>
</evidence>
<dbReference type="Gene3D" id="2.120.10.80">
    <property type="entry name" value="Kelch-type beta propeller"/>
    <property type="match status" value="3"/>
</dbReference>
<dbReference type="InterPro" id="IPR015915">
    <property type="entry name" value="Kelch-typ_b-propeller"/>
</dbReference>
<dbReference type="SMART" id="SM00612">
    <property type="entry name" value="Kelch"/>
    <property type="match status" value="4"/>
</dbReference>
<dbReference type="AlphaFoldDB" id="A0A6N7PT24"/>
<protein>
    <recommendedName>
        <fullName evidence="5">Galactose oxidase</fullName>
    </recommendedName>
</protein>
<reference evidence="3 4" key="1">
    <citation type="submission" date="2019-10" db="EMBL/GenBank/DDBJ databases">
        <title>A soil myxobacterium in the family Polyangiaceae.</title>
        <authorList>
            <person name="Li Y."/>
            <person name="Wang J."/>
        </authorList>
    </citation>
    <scope>NUCLEOTIDE SEQUENCE [LARGE SCALE GENOMIC DNA]</scope>
    <source>
        <strain evidence="3 4">DSM 14734</strain>
    </source>
</reference>
<dbReference type="InterPro" id="IPR011043">
    <property type="entry name" value="Gal_Oxase/kelch_b-propeller"/>
</dbReference>
<comment type="caution">
    <text evidence="3">The sequence shown here is derived from an EMBL/GenBank/DDBJ whole genome shotgun (WGS) entry which is preliminary data.</text>
</comment>
<dbReference type="SUPFAM" id="SSF50965">
    <property type="entry name" value="Galactose oxidase, central domain"/>
    <property type="match status" value="1"/>
</dbReference>
<keyword evidence="2" id="KW-0677">Repeat</keyword>
<evidence type="ECO:0000256" key="1">
    <source>
        <dbReference type="ARBA" id="ARBA00022441"/>
    </source>
</evidence>
<evidence type="ECO:0008006" key="5">
    <source>
        <dbReference type="Google" id="ProtNLM"/>
    </source>
</evidence>
<dbReference type="OrthoDB" id="3420153at2"/>
<dbReference type="PANTHER" id="PTHR46093">
    <property type="entry name" value="ACYL-COA-BINDING DOMAIN-CONTAINING PROTEIN 5"/>
    <property type="match status" value="1"/>
</dbReference>
<dbReference type="PROSITE" id="PS51257">
    <property type="entry name" value="PROKAR_LIPOPROTEIN"/>
    <property type="match status" value="1"/>
</dbReference>
<evidence type="ECO:0000313" key="3">
    <source>
        <dbReference type="EMBL" id="MRG94797.1"/>
    </source>
</evidence>
<keyword evidence="4" id="KW-1185">Reference proteome</keyword>